<keyword evidence="6" id="KW-1185">Reference proteome</keyword>
<evidence type="ECO:0000259" key="4">
    <source>
        <dbReference type="Pfam" id="PF08263"/>
    </source>
</evidence>
<keyword evidence="1" id="KW-0433">Leucine-rich repeat</keyword>
<sequence length="209" mass="24079">MGAAMVVFVLVFLLGGWPLGEGCWEQEKIGLLQLKPFFNYHNALHNWVDVEGKESSHCCRWERVECDAISGRVIRLYLWKEYSDVAQDSENLRQPWYLNASLFLPFEELKSLDLSEHQIAGCLDNEGFEKLWGKLDKLEHLFLSDNQFNNSILSSLIEFSSLKSLELSFNNLTKFIYTDELNKLINLEELSLWGNDIESFGSFGGILQT</sequence>
<dbReference type="PANTHER" id="PTHR48065">
    <property type="entry name" value="OS10G0469600 PROTEIN"/>
    <property type="match status" value="1"/>
</dbReference>
<name>A0A061GPN1_THECC</name>
<proteinExistence type="predicted"/>
<gene>
    <name evidence="5" type="ORF">TCM_038412</name>
</gene>
<dbReference type="InParanoid" id="A0A061GPN1"/>
<dbReference type="GO" id="GO:0005886">
    <property type="term" value="C:plasma membrane"/>
    <property type="evidence" value="ECO:0000318"/>
    <property type="project" value="GO_Central"/>
</dbReference>
<dbReference type="Proteomes" id="UP000026915">
    <property type="component" value="Chromosome 9"/>
</dbReference>
<dbReference type="Pfam" id="PF13516">
    <property type="entry name" value="LRR_6"/>
    <property type="match status" value="1"/>
</dbReference>
<feature type="signal peptide" evidence="3">
    <location>
        <begin position="1"/>
        <end position="22"/>
    </location>
</feature>
<keyword evidence="5" id="KW-0675">Receptor</keyword>
<dbReference type="eggNOG" id="KOG0619">
    <property type="taxonomic scope" value="Eukaryota"/>
</dbReference>
<reference evidence="5 6" key="1">
    <citation type="journal article" date="2013" name="Genome Biol.">
        <title>The genome sequence of the most widely cultivated cacao type and its use to identify candidate genes regulating pod color.</title>
        <authorList>
            <person name="Motamayor J.C."/>
            <person name="Mockaitis K."/>
            <person name="Schmutz J."/>
            <person name="Haiminen N."/>
            <person name="Iii D.L."/>
            <person name="Cornejo O."/>
            <person name="Findley S.D."/>
            <person name="Zheng P."/>
            <person name="Utro F."/>
            <person name="Royaert S."/>
            <person name="Saski C."/>
            <person name="Jenkins J."/>
            <person name="Podicheti R."/>
            <person name="Zhao M."/>
            <person name="Scheffler B.E."/>
            <person name="Stack J.C."/>
            <person name="Feltus F.A."/>
            <person name="Mustiga G.M."/>
            <person name="Amores F."/>
            <person name="Phillips W."/>
            <person name="Marelli J.P."/>
            <person name="May G.D."/>
            <person name="Shapiro H."/>
            <person name="Ma J."/>
            <person name="Bustamante C.D."/>
            <person name="Schnell R.J."/>
            <person name="Main D."/>
            <person name="Gilbert D."/>
            <person name="Parida L."/>
            <person name="Kuhn D.N."/>
        </authorList>
    </citation>
    <scope>NUCLEOTIDE SEQUENCE [LARGE SCALE GENOMIC DNA]</scope>
    <source>
        <strain evidence="6">cv. Matina 1-6</strain>
    </source>
</reference>
<dbReference type="GO" id="GO:0038023">
    <property type="term" value="F:signaling receptor activity"/>
    <property type="evidence" value="ECO:0000318"/>
    <property type="project" value="GO_Central"/>
</dbReference>
<dbReference type="EMBL" id="CM001887">
    <property type="protein sequence ID" value="EOY31486.1"/>
    <property type="molecule type" value="Genomic_DNA"/>
</dbReference>
<protein>
    <submittedName>
        <fullName evidence="5">Receptor like protein 9</fullName>
    </submittedName>
</protein>
<evidence type="ECO:0000256" key="1">
    <source>
        <dbReference type="ARBA" id="ARBA00022614"/>
    </source>
</evidence>
<feature type="chain" id="PRO_5001599286" evidence="3">
    <location>
        <begin position="23"/>
        <end position="209"/>
    </location>
</feature>
<keyword evidence="2" id="KW-0677">Repeat</keyword>
<keyword evidence="3" id="KW-0732">Signal</keyword>
<dbReference type="SUPFAM" id="SSF52058">
    <property type="entry name" value="L domain-like"/>
    <property type="match status" value="1"/>
</dbReference>
<dbReference type="PANTHER" id="PTHR48065:SF75">
    <property type="entry name" value="LEUCINE-RICH REPEAT-CONTAINING N-TERMINAL PLANT-TYPE DOMAIN-CONTAINING PROTEIN"/>
    <property type="match status" value="1"/>
</dbReference>
<dbReference type="AlphaFoldDB" id="A0A061GPN1"/>
<evidence type="ECO:0000313" key="5">
    <source>
        <dbReference type="EMBL" id="EOY31486.1"/>
    </source>
</evidence>
<feature type="domain" description="Leucine-rich repeat-containing N-terminal plant-type" evidence="4">
    <location>
        <begin position="26"/>
        <end position="67"/>
    </location>
</feature>
<dbReference type="Pfam" id="PF08263">
    <property type="entry name" value="LRRNT_2"/>
    <property type="match status" value="1"/>
</dbReference>
<evidence type="ECO:0000256" key="2">
    <source>
        <dbReference type="ARBA" id="ARBA00022737"/>
    </source>
</evidence>
<dbReference type="InterPro" id="IPR001611">
    <property type="entry name" value="Leu-rich_rpt"/>
</dbReference>
<dbReference type="Gene3D" id="3.80.10.10">
    <property type="entry name" value="Ribonuclease Inhibitor"/>
    <property type="match status" value="1"/>
</dbReference>
<dbReference type="InterPro" id="IPR032675">
    <property type="entry name" value="LRR_dom_sf"/>
</dbReference>
<dbReference type="HOGENOM" id="CLU_110438_0_0_1"/>
<dbReference type="Pfam" id="PF00560">
    <property type="entry name" value="LRR_1"/>
    <property type="match status" value="1"/>
</dbReference>
<dbReference type="Gramene" id="EOY31486">
    <property type="protein sequence ID" value="EOY31486"/>
    <property type="gene ID" value="TCM_038412"/>
</dbReference>
<organism evidence="5 6">
    <name type="scientific">Theobroma cacao</name>
    <name type="common">Cacao</name>
    <name type="synonym">Cocoa</name>
    <dbReference type="NCBI Taxonomy" id="3641"/>
    <lineage>
        <taxon>Eukaryota</taxon>
        <taxon>Viridiplantae</taxon>
        <taxon>Streptophyta</taxon>
        <taxon>Embryophyta</taxon>
        <taxon>Tracheophyta</taxon>
        <taxon>Spermatophyta</taxon>
        <taxon>Magnoliopsida</taxon>
        <taxon>eudicotyledons</taxon>
        <taxon>Gunneridae</taxon>
        <taxon>Pentapetalae</taxon>
        <taxon>rosids</taxon>
        <taxon>malvids</taxon>
        <taxon>Malvales</taxon>
        <taxon>Malvaceae</taxon>
        <taxon>Byttnerioideae</taxon>
        <taxon>Theobroma</taxon>
    </lineage>
</organism>
<evidence type="ECO:0000256" key="3">
    <source>
        <dbReference type="SAM" id="SignalP"/>
    </source>
</evidence>
<dbReference type="InterPro" id="IPR013210">
    <property type="entry name" value="LRR_N_plant-typ"/>
</dbReference>
<dbReference type="OMA" id="CEWERIK"/>
<accession>A0A061GPN1</accession>
<evidence type="ECO:0000313" key="6">
    <source>
        <dbReference type="Proteomes" id="UP000026915"/>
    </source>
</evidence>